<dbReference type="OrthoDB" id="9930857at2"/>
<dbReference type="RefSeq" id="WP_094550507.1">
    <property type="nucleotide sequence ID" value="NZ_MQWB01000001.1"/>
</dbReference>
<accession>A0A259U2S6</accession>
<dbReference type="EMBL" id="MQWB01000001">
    <property type="protein sequence ID" value="OZC04246.1"/>
    <property type="molecule type" value="Genomic_DNA"/>
</dbReference>
<name>A0A259U2S6_9BACT</name>
<dbReference type="Proteomes" id="UP000216446">
    <property type="component" value="Unassembled WGS sequence"/>
</dbReference>
<comment type="caution">
    <text evidence="1">The sequence shown here is derived from an EMBL/GenBank/DDBJ whole genome shotgun (WGS) entry which is preliminary data.</text>
</comment>
<protein>
    <submittedName>
        <fullName evidence="1">Uncharacterized protein</fullName>
    </submittedName>
</protein>
<proteinExistence type="predicted"/>
<organism evidence="1 2">
    <name type="scientific">Rubricoccus marinus</name>
    <dbReference type="NCBI Taxonomy" id="716817"/>
    <lineage>
        <taxon>Bacteria</taxon>
        <taxon>Pseudomonadati</taxon>
        <taxon>Rhodothermota</taxon>
        <taxon>Rhodothermia</taxon>
        <taxon>Rhodothermales</taxon>
        <taxon>Rubricoccaceae</taxon>
        <taxon>Rubricoccus</taxon>
    </lineage>
</organism>
<dbReference type="AlphaFoldDB" id="A0A259U2S6"/>
<evidence type="ECO:0000313" key="2">
    <source>
        <dbReference type="Proteomes" id="UP000216446"/>
    </source>
</evidence>
<dbReference type="InParanoid" id="A0A259U2S6"/>
<evidence type="ECO:0000313" key="1">
    <source>
        <dbReference type="EMBL" id="OZC04246.1"/>
    </source>
</evidence>
<gene>
    <name evidence="1" type="ORF">BSZ36_15405</name>
</gene>
<sequence length="79" mass="8528">MTTATQSQPHAFALLLGQYISGDVNEEQITSFCDLVETTSASAAERLAFASYYLDAKTEAAKALPRAEEWAEIANTARA</sequence>
<reference evidence="1 2" key="1">
    <citation type="submission" date="2016-11" db="EMBL/GenBank/DDBJ databases">
        <title>Study of marine rhodopsin-containing bacteria.</title>
        <authorList>
            <person name="Yoshizawa S."/>
            <person name="Kumagai Y."/>
            <person name="Kogure K."/>
        </authorList>
    </citation>
    <scope>NUCLEOTIDE SEQUENCE [LARGE SCALE GENOMIC DNA]</scope>
    <source>
        <strain evidence="1 2">SG-29</strain>
    </source>
</reference>
<keyword evidence="2" id="KW-1185">Reference proteome</keyword>